<reference evidence="2 3" key="1">
    <citation type="journal article" date="2016" name="Nat. Commun.">
        <title>Thousands of microbial genomes shed light on interconnected biogeochemical processes in an aquifer system.</title>
        <authorList>
            <person name="Anantharaman K."/>
            <person name="Brown C.T."/>
            <person name="Hug L.A."/>
            <person name="Sharon I."/>
            <person name="Castelle C.J."/>
            <person name="Probst A.J."/>
            <person name="Thomas B.C."/>
            <person name="Singh A."/>
            <person name="Wilkins M.J."/>
            <person name="Karaoz U."/>
            <person name="Brodie E.L."/>
            <person name="Williams K.H."/>
            <person name="Hubbard S.S."/>
            <person name="Banfield J.F."/>
        </authorList>
    </citation>
    <scope>NUCLEOTIDE SEQUENCE [LARGE SCALE GENOMIC DNA]</scope>
</reference>
<evidence type="ECO:0000313" key="2">
    <source>
        <dbReference type="EMBL" id="OHA08087.1"/>
    </source>
</evidence>
<protein>
    <submittedName>
        <fullName evidence="2">Uncharacterized protein</fullName>
    </submittedName>
</protein>
<organism evidence="2 3">
    <name type="scientific">Candidatus Sungbacteria bacterium RIFCSPLOWO2_01_FULL_54_21</name>
    <dbReference type="NCBI Taxonomy" id="1802279"/>
    <lineage>
        <taxon>Bacteria</taxon>
        <taxon>Candidatus Sungiibacteriota</taxon>
    </lineage>
</organism>
<sequence length="101" mass="11635">MRQADYNRAEEYITLRDELRELLTHSRFILYVTSAFVVGALAWYMGKSETPYVGPAAFAFFLYAVLGLSCLIYINSFSQAFRIGGYIAVFWESRDPDIRLT</sequence>
<feature type="transmembrane region" description="Helical" evidence="1">
    <location>
        <begin position="28"/>
        <end position="46"/>
    </location>
</feature>
<accession>A0A1G2L8Y6</accession>
<dbReference type="AlphaFoldDB" id="A0A1G2L8Y6"/>
<dbReference type="EMBL" id="MHQR01000006">
    <property type="protein sequence ID" value="OHA08087.1"/>
    <property type="molecule type" value="Genomic_DNA"/>
</dbReference>
<proteinExistence type="predicted"/>
<keyword evidence="1" id="KW-0472">Membrane</keyword>
<gene>
    <name evidence="2" type="ORF">A3B34_01790</name>
</gene>
<keyword evidence="1" id="KW-1133">Transmembrane helix</keyword>
<name>A0A1G2L8Y6_9BACT</name>
<evidence type="ECO:0000313" key="3">
    <source>
        <dbReference type="Proteomes" id="UP000176510"/>
    </source>
</evidence>
<feature type="transmembrane region" description="Helical" evidence="1">
    <location>
        <begin position="52"/>
        <end position="74"/>
    </location>
</feature>
<comment type="caution">
    <text evidence="2">The sequence shown here is derived from an EMBL/GenBank/DDBJ whole genome shotgun (WGS) entry which is preliminary data.</text>
</comment>
<dbReference type="STRING" id="1802279.A3B34_01790"/>
<dbReference type="Proteomes" id="UP000176510">
    <property type="component" value="Unassembled WGS sequence"/>
</dbReference>
<keyword evidence="1" id="KW-0812">Transmembrane</keyword>
<evidence type="ECO:0000256" key="1">
    <source>
        <dbReference type="SAM" id="Phobius"/>
    </source>
</evidence>